<dbReference type="Proteomes" id="UP000663873">
    <property type="component" value="Unassembled WGS sequence"/>
</dbReference>
<organism evidence="1 2">
    <name type="scientific">Rotaria socialis</name>
    <dbReference type="NCBI Taxonomy" id="392032"/>
    <lineage>
        <taxon>Eukaryota</taxon>
        <taxon>Metazoa</taxon>
        <taxon>Spiralia</taxon>
        <taxon>Gnathifera</taxon>
        <taxon>Rotifera</taxon>
        <taxon>Eurotatoria</taxon>
        <taxon>Bdelloidea</taxon>
        <taxon>Philodinida</taxon>
        <taxon>Philodinidae</taxon>
        <taxon>Rotaria</taxon>
    </lineage>
</organism>
<dbReference type="AlphaFoldDB" id="A0A821DJK5"/>
<comment type="caution">
    <text evidence="1">The sequence shown here is derived from an EMBL/GenBank/DDBJ whole genome shotgun (WGS) entry which is preliminary data.</text>
</comment>
<evidence type="ECO:0000313" key="1">
    <source>
        <dbReference type="EMBL" id="CAF4622578.1"/>
    </source>
</evidence>
<reference evidence="1" key="1">
    <citation type="submission" date="2021-02" db="EMBL/GenBank/DDBJ databases">
        <authorList>
            <person name="Nowell W R."/>
        </authorList>
    </citation>
    <scope>NUCLEOTIDE SEQUENCE</scope>
</reference>
<name>A0A821DJK5_9BILA</name>
<gene>
    <name evidence="1" type="ORF">UJA718_LOCUS32113</name>
</gene>
<dbReference type="EMBL" id="CAJOBP010027377">
    <property type="protein sequence ID" value="CAF4622578.1"/>
    <property type="molecule type" value="Genomic_DNA"/>
</dbReference>
<proteinExistence type="predicted"/>
<keyword evidence="2" id="KW-1185">Reference proteome</keyword>
<sequence>MSIGSTVHFHDIEISHNNNDVLESKVYYDPNIDTLPNVSDEPMENKSKQLYAVLYRAVRCCSNVMKFHHERRHIQLAFLAHGSTSEFIQSGIEHFFLEFGLSKDHKQLADYKKRIIEWWKKYYGNEPQTKHIQIKWVESTSKNLTNCDILVNKRPPIHLLTLSKNEKE</sequence>
<protein>
    <submittedName>
        <fullName evidence="1">Uncharacterized protein</fullName>
    </submittedName>
</protein>
<accession>A0A821DJK5</accession>
<evidence type="ECO:0000313" key="2">
    <source>
        <dbReference type="Proteomes" id="UP000663873"/>
    </source>
</evidence>